<organism evidence="1 2">
    <name type="scientific">Haemaphysalis longicornis</name>
    <name type="common">Bush tick</name>
    <dbReference type="NCBI Taxonomy" id="44386"/>
    <lineage>
        <taxon>Eukaryota</taxon>
        <taxon>Metazoa</taxon>
        <taxon>Ecdysozoa</taxon>
        <taxon>Arthropoda</taxon>
        <taxon>Chelicerata</taxon>
        <taxon>Arachnida</taxon>
        <taxon>Acari</taxon>
        <taxon>Parasitiformes</taxon>
        <taxon>Ixodida</taxon>
        <taxon>Ixodoidea</taxon>
        <taxon>Ixodidae</taxon>
        <taxon>Haemaphysalinae</taxon>
        <taxon>Haemaphysalis</taxon>
    </lineage>
</organism>
<name>A0A9J6GYJ5_HAELO</name>
<evidence type="ECO:0000313" key="1">
    <source>
        <dbReference type="EMBL" id="KAH9379444.1"/>
    </source>
</evidence>
<dbReference type="EMBL" id="JABSTR010000010">
    <property type="protein sequence ID" value="KAH9379444.1"/>
    <property type="molecule type" value="Genomic_DNA"/>
</dbReference>
<gene>
    <name evidence="1" type="ORF">HPB48_012265</name>
</gene>
<protein>
    <submittedName>
        <fullName evidence="1">Uncharacterized protein</fullName>
    </submittedName>
</protein>
<comment type="caution">
    <text evidence="1">The sequence shown here is derived from an EMBL/GenBank/DDBJ whole genome shotgun (WGS) entry which is preliminary data.</text>
</comment>
<sequence>MASNRPKYEKKYCKQWEKETQLKEWLRTDTGDDEKAACKYCKREIRAHHADLTQNMTTKKHVGNTRPLSSARLTTKGFNKSSPPKTTEELELKLACYSACHSITKSVHHLGELVHSYTAWDVKIHRTKCEALITKVPAPSLSARGPCEGYRCFAVFFIDL</sequence>
<dbReference type="OrthoDB" id="6507766at2759"/>
<dbReference type="Proteomes" id="UP000821853">
    <property type="component" value="Chromosome 8"/>
</dbReference>
<evidence type="ECO:0000313" key="2">
    <source>
        <dbReference type="Proteomes" id="UP000821853"/>
    </source>
</evidence>
<dbReference type="AlphaFoldDB" id="A0A9J6GYJ5"/>
<dbReference type="VEuPathDB" id="VectorBase:HLOH_063627"/>
<proteinExistence type="predicted"/>
<reference evidence="1 2" key="1">
    <citation type="journal article" date="2020" name="Cell">
        <title>Large-Scale Comparative Analyses of Tick Genomes Elucidate Their Genetic Diversity and Vector Capacities.</title>
        <authorList>
            <consortium name="Tick Genome and Microbiome Consortium (TIGMIC)"/>
            <person name="Jia N."/>
            <person name="Wang J."/>
            <person name="Shi W."/>
            <person name="Du L."/>
            <person name="Sun Y."/>
            <person name="Zhan W."/>
            <person name="Jiang J.F."/>
            <person name="Wang Q."/>
            <person name="Zhang B."/>
            <person name="Ji P."/>
            <person name="Bell-Sakyi L."/>
            <person name="Cui X.M."/>
            <person name="Yuan T.T."/>
            <person name="Jiang B.G."/>
            <person name="Yang W.F."/>
            <person name="Lam T.T."/>
            <person name="Chang Q.C."/>
            <person name="Ding S.J."/>
            <person name="Wang X.J."/>
            <person name="Zhu J.G."/>
            <person name="Ruan X.D."/>
            <person name="Zhao L."/>
            <person name="Wei J.T."/>
            <person name="Ye R.Z."/>
            <person name="Que T.C."/>
            <person name="Du C.H."/>
            <person name="Zhou Y.H."/>
            <person name="Cheng J.X."/>
            <person name="Dai P.F."/>
            <person name="Guo W.B."/>
            <person name="Han X.H."/>
            <person name="Huang E.J."/>
            <person name="Li L.F."/>
            <person name="Wei W."/>
            <person name="Gao Y.C."/>
            <person name="Liu J.Z."/>
            <person name="Shao H.Z."/>
            <person name="Wang X."/>
            <person name="Wang C.C."/>
            <person name="Yang T.C."/>
            <person name="Huo Q.B."/>
            <person name="Li W."/>
            <person name="Chen H.Y."/>
            <person name="Chen S.E."/>
            <person name="Zhou L.G."/>
            <person name="Ni X.B."/>
            <person name="Tian J.H."/>
            <person name="Sheng Y."/>
            <person name="Liu T."/>
            <person name="Pan Y.S."/>
            <person name="Xia L.Y."/>
            <person name="Li J."/>
            <person name="Zhao F."/>
            <person name="Cao W.C."/>
        </authorList>
    </citation>
    <scope>NUCLEOTIDE SEQUENCE [LARGE SCALE GENOMIC DNA]</scope>
    <source>
        <strain evidence="1">HaeL-2018</strain>
    </source>
</reference>
<accession>A0A9J6GYJ5</accession>
<keyword evidence="2" id="KW-1185">Reference proteome</keyword>